<sequence length="82" mass="9798">MWNGGTQARTGKKFKYIFPIFTLCWTELFGLKTRVPCETEAYVLANYGKDWHMPIKEWNWKESPPNVRENGQWDEKDWGEVI</sequence>
<dbReference type="PANTHER" id="PTHR15407:SF28">
    <property type="entry name" value="RIBITOL-5-PHOSPHATE TRANSFERASE FKTN"/>
    <property type="match status" value="1"/>
</dbReference>
<keyword evidence="4" id="KW-0472">Membrane</keyword>
<feature type="non-terminal residue" evidence="5">
    <location>
        <position position="82"/>
    </location>
</feature>
<dbReference type="PANTHER" id="PTHR15407">
    <property type="entry name" value="FUKUTIN-RELATED"/>
    <property type="match status" value="1"/>
</dbReference>
<organism evidence="5 6">
    <name type="scientific">Porites evermanni</name>
    <dbReference type="NCBI Taxonomy" id="104178"/>
    <lineage>
        <taxon>Eukaryota</taxon>
        <taxon>Metazoa</taxon>
        <taxon>Cnidaria</taxon>
        <taxon>Anthozoa</taxon>
        <taxon>Hexacorallia</taxon>
        <taxon>Scleractinia</taxon>
        <taxon>Fungiina</taxon>
        <taxon>Poritidae</taxon>
        <taxon>Porites</taxon>
    </lineage>
</organism>
<evidence type="ECO:0000256" key="1">
    <source>
        <dbReference type="ARBA" id="ARBA00004167"/>
    </source>
</evidence>
<evidence type="ECO:0000313" key="6">
    <source>
        <dbReference type="Proteomes" id="UP001159427"/>
    </source>
</evidence>
<comment type="caution">
    <text evidence="5">The sequence shown here is derived from an EMBL/GenBank/DDBJ whole genome shotgun (WGS) entry which is preliminary data.</text>
</comment>
<dbReference type="EMBL" id="CALNXI010006333">
    <property type="protein sequence ID" value="CAH3199013.1"/>
    <property type="molecule type" value="Genomic_DNA"/>
</dbReference>
<dbReference type="InterPro" id="IPR009644">
    <property type="entry name" value="FKTN/MNN4/W02B3.4-1"/>
</dbReference>
<reference evidence="5 6" key="1">
    <citation type="submission" date="2022-05" db="EMBL/GenBank/DDBJ databases">
        <authorList>
            <consortium name="Genoscope - CEA"/>
            <person name="William W."/>
        </authorList>
    </citation>
    <scope>NUCLEOTIDE SEQUENCE [LARGE SCALE GENOMIC DNA]</scope>
</reference>
<evidence type="ECO:0000256" key="4">
    <source>
        <dbReference type="ARBA" id="ARBA00023136"/>
    </source>
</evidence>
<proteinExistence type="predicted"/>
<evidence type="ECO:0000256" key="2">
    <source>
        <dbReference type="ARBA" id="ARBA00022692"/>
    </source>
</evidence>
<name>A0ABN8T3W0_9CNID</name>
<dbReference type="Proteomes" id="UP001159427">
    <property type="component" value="Unassembled WGS sequence"/>
</dbReference>
<evidence type="ECO:0000313" key="5">
    <source>
        <dbReference type="EMBL" id="CAH3199013.1"/>
    </source>
</evidence>
<gene>
    <name evidence="5" type="ORF">PEVE_00037963</name>
</gene>
<keyword evidence="3" id="KW-1133">Transmembrane helix</keyword>
<protein>
    <submittedName>
        <fullName evidence="5">Uncharacterized protein</fullName>
    </submittedName>
</protein>
<accession>A0ABN8T3W0</accession>
<keyword evidence="2" id="KW-0812">Transmembrane</keyword>
<evidence type="ECO:0000256" key="3">
    <source>
        <dbReference type="ARBA" id="ARBA00022989"/>
    </source>
</evidence>
<comment type="subcellular location">
    <subcellularLocation>
        <location evidence="1">Membrane</location>
        <topology evidence="1">Single-pass membrane protein</topology>
    </subcellularLocation>
</comment>
<keyword evidence="6" id="KW-1185">Reference proteome</keyword>